<sequence>MANLFKTRFPLIGNIYRSHDLHHSTSQTPSSTLPGNTSFMVDKIVSMPFFWGERLKQNVSRGPFHSSVQWMKSRLAMAMNDCQNILKIQDDEDEVEEAEATKSLILRLSRYMPKVFPPGSEEGPLAIHHDDISEENIIVCTIHGRITALIDWECVSCLPLWKTCQFPVYLWGRDRLEQPQQELYAKTEDGTANEIFTEHLKEFEKTRLRKLFLARMAQTEPQWIQVFESSSRKADFDLTLEHCDSSLMLKTIKKWLDNIDAGKEYQSLRQLTLE</sequence>
<keyword evidence="3" id="KW-1185">Reference proteome</keyword>
<dbReference type="InterPro" id="IPR011009">
    <property type="entry name" value="Kinase-like_dom_sf"/>
</dbReference>
<gene>
    <name evidence="2" type="ORF">GJ744_008108</name>
</gene>
<dbReference type="Gene3D" id="3.90.1200.10">
    <property type="match status" value="1"/>
</dbReference>
<proteinExistence type="predicted"/>
<dbReference type="AlphaFoldDB" id="A0A8H7AHU3"/>
<protein>
    <recommendedName>
        <fullName evidence="1">Aminoglycoside phosphotransferase domain-containing protein</fullName>
    </recommendedName>
</protein>
<evidence type="ECO:0000313" key="3">
    <source>
        <dbReference type="Proteomes" id="UP000606974"/>
    </source>
</evidence>
<dbReference type="SUPFAM" id="SSF56112">
    <property type="entry name" value="Protein kinase-like (PK-like)"/>
    <property type="match status" value="1"/>
</dbReference>
<evidence type="ECO:0000259" key="1">
    <source>
        <dbReference type="Pfam" id="PF01636"/>
    </source>
</evidence>
<dbReference type="Proteomes" id="UP000606974">
    <property type="component" value="Unassembled WGS sequence"/>
</dbReference>
<dbReference type="PANTHER" id="PTHR21310">
    <property type="entry name" value="AMINOGLYCOSIDE PHOSPHOTRANSFERASE-RELATED-RELATED"/>
    <property type="match status" value="1"/>
</dbReference>
<dbReference type="PANTHER" id="PTHR21310:SF13">
    <property type="entry name" value="AMINOGLYCOSIDE PHOSPHOTRANSFERASE DOMAIN-CONTAINING PROTEIN"/>
    <property type="match status" value="1"/>
</dbReference>
<dbReference type="Pfam" id="PF01636">
    <property type="entry name" value="APH"/>
    <property type="match status" value="1"/>
</dbReference>
<evidence type="ECO:0000313" key="2">
    <source>
        <dbReference type="EMBL" id="KAF7509385.1"/>
    </source>
</evidence>
<organism evidence="2 3">
    <name type="scientific">Endocarpon pusillum</name>
    <dbReference type="NCBI Taxonomy" id="364733"/>
    <lineage>
        <taxon>Eukaryota</taxon>
        <taxon>Fungi</taxon>
        <taxon>Dikarya</taxon>
        <taxon>Ascomycota</taxon>
        <taxon>Pezizomycotina</taxon>
        <taxon>Eurotiomycetes</taxon>
        <taxon>Chaetothyriomycetidae</taxon>
        <taxon>Verrucariales</taxon>
        <taxon>Verrucariaceae</taxon>
        <taxon>Endocarpon</taxon>
    </lineage>
</organism>
<name>A0A8H7AHU3_9EURO</name>
<dbReference type="InterPro" id="IPR051678">
    <property type="entry name" value="AGP_Transferase"/>
</dbReference>
<comment type="caution">
    <text evidence="2">The sequence shown here is derived from an EMBL/GenBank/DDBJ whole genome shotgun (WGS) entry which is preliminary data.</text>
</comment>
<reference evidence="2" key="1">
    <citation type="submission" date="2020-02" db="EMBL/GenBank/DDBJ databases">
        <authorList>
            <person name="Palmer J.M."/>
        </authorList>
    </citation>
    <scope>NUCLEOTIDE SEQUENCE</scope>
    <source>
        <strain evidence="2">EPUS1.4</strain>
        <tissue evidence="2">Thallus</tissue>
    </source>
</reference>
<dbReference type="EMBL" id="JAACFV010000042">
    <property type="protein sequence ID" value="KAF7509385.1"/>
    <property type="molecule type" value="Genomic_DNA"/>
</dbReference>
<feature type="domain" description="Aminoglycoside phosphotransferase" evidence="1">
    <location>
        <begin position="89"/>
        <end position="157"/>
    </location>
</feature>
<accession>A0A8H7AHU3</accession>
<dbReference type="InterPro" id="IPR002575">
    <property type="entry name" value="Aminoglycoside_PTrfase"/>
</dbReference>
<dbReference type="OrthoDB" id="428260at2759"/>